<evidence type="ECO:0000256" key="11">
    <source>
        <dbReference type="ARBA" id="ARBA00023277"/>
    </source>
</evidence>
<dbReference type="SMART" id="SM00642">
    <property type="entry name" value="Aamy"/>
    <property type="match status" value="1"/>
</dbReference>
<dbReference type="InterPro" id="IPR013780">
    <property type="entry name" value="Glyco_hydro_b"/>
</dbReference>
<dbReference type="Proteomes" id="UP000055035">
    <property type="component" value="Unassembled WGS sequence"/>
</dbReference>
<dbReference type="GO" id="GO:0005829">
    <property type="term" value="C:cytosol"/>
    <property type="evidence" value="ECO:0007669"/>
    <property type="project" value="TreeGrafter"/>
</dbReference>
<dbReference type="InterPro" id="IPR044143">
    <property type="entry name" value="GlgB_N_E_set_prok"/>
</dbReference>
<protein>
    <recommendedName>
        <fullName evidence="12">1,4-alpha-glucan branching enzyme GlgB</fullName>
        <ecNumber evidence="12">2.4.1.18</ecNumber>
    </recommendedName>
    <alternativeName>
        <fullName evidence="12">1,4-alpha-D-glucan:1,4-alpha-D-glucan 6-glucosyl-transferase</fullName>
    </alternativeName>
    <alternativeName>
        <fullName evidence="12">Alpha-(1-&gt;4)-glucan branching enzyme</fullName>
    </alternativeName>
    <alternativeName>
        <fullName evidence="12">Glycogen branching enzyme</fullName>
        <shortName evidence="12">BE</shortName>
    </alternativeName>
</protein>
<dbReference type="FunFam" id="2.60.40.10:FF:000169">
    <property type="entry name" value="1,4-alpha-glucan branching enzyme GlgB"/>
    <property type="match status" value="1"/>
</dbReference>
<dbReference type="GO" id="GO:0004553">
    <property type="term" value="F:hydrolase activity, hydrolyzing O-glycosyl compounds"/>
    <property type="evidence" value="ECO:0007669"/>
    <property type="project" value="InterPro"/>
</dbReference>
<dbReference type="NCBIfam" id="TIGR00217">
    <property type="entry name" value="malQ"/>
    <property type="match status" value="1"/>
</dbReference>
<dbReference type="InterPro" id="IPR006407">
    <property type="entry name" value="GlgB"/>
</dbReference>
<comment type="function">
    <text evidence="3 12">Catalyzes the formation of the alpha-1,6-glucosidic linkages in glycogen by scission of a 1,4-alpha-linked oligosaccharide from growing alpha-1,4-glucan chains and the subsequent attachment of the oligosaccharide to the alpha-1,6 position.</text>
</comment>
<dbReference type="InterPro" id="IPR006048">
    <property type="entry name" value="A-amylase/branching_C"/>
</dbReference>
<dbReference type="InterPro" id="IPR014756">
    <property type="entry name" value="Ig_E-set"/>
</dbReference>
<comment type="catalytic activity">
    <reaction evidence="2 12">
        <text>Transfers a segment of a (1-&gt;4)-alpha-D-glucan chain to a primary hydroxy group in a similar glucan chain.</text>
        <dbReference type="EC" id="2.4.1.18"/>
    </reaction>
</comment>
<organism evidence="15 16">
    <name type="scientific">Legionella jordanis</name>
    <dbReference type="NCBI Taxonomy" id="456"/>
    <lineage>
        <taxon>Bacteria</taxon>
        <taxon>Pseudomonadati</taxon>
        <taxon>Pseudomonadota</taxon>
        <taxon>Gammaproteobacteria</taxon>
        <taxon>Legionellales</taxon>
        <taxon>Legionellaceae</taxon>
        <taxon>Legionella</taxon>
    </lineage>
</organism>
<dbReference type="CDD" id="cd11322">
    <property type="entry name" value="AmyAc_Glg_BE"/>
    <property type="match status" value="1"/>
</dbReference>
<dbReference type="Pfam" id="PF00128">
    <property type="entry name" value="Alpha-amylase"/>
    <property type="match status" value="1"/>
</dbReference>
<keyword evidence="8 12" id="KW-0328">Glycosyltransferase</keyword>
<dbReference type="Gene3D" id="2.60.40.10">
    <property type="entry name" value="Immunoglobulins"/>
    <property type="match status" value="1"/>
</dbReference>
<feature type="active site" description="Proton donor" evidence="12">
    <location>
        <position position="1047"/>
    </location>
</feature>
<evidence type="ECO:0000256" key="3">
    <source>
        <dbReference type="ARBA" id="ARBA00002953"/>
    </source>
</evidence>
<evidence type="ECO:0000256" key="10">
    <source>
        <dbReference type="ARBA" id="ARBA00023056"/>
    </source>
</evidence>
<dbReference type="FunFam" id="2.60.40.1180:FF:000002">
    <property type="entry name" value="1,4-alpha-glucan branching enzyme GlgB"/>
    <property type="match status" value="1"/>
</dbReference>
<evidence type="ECO:0000256" key="2">
    <source>
        <dbReference type="ARBA" id="ARBA00000826"/>
    </source>
</evidence>
<dbReference type="HAMAP" id="MF_00685">
    <property type="entry name" value="GlgB"/>
    <property type="match status" value="1"/>
</dbReference>
<dbReference type="PATRIC" id="fig|456.5.peg.1532"/>
<comment type="similarity">
    <text evidence="6 12">Belongs to the glycosyl hydrolase 13 family. GlgB subfamily.</text>
</comment>
<dbReference type="NCBIfam" id="TIGR01515">
    <property type="entry name" value="branching_enzym"/>
    <property type="match status" value="1"/>
</dbReference>
<evidence type="ECO:0000256" key="13">
    <source>
        <dbReference type="RuleBase" id="RU361207"/>
    </source>
</evidence>
<dbReference type="InterPro" id="IPR004193">
    <property type="entry name" value="Glyco_hydro_13_N"/>
</dbReference>
<dbReference type="SUPFAM" id="SSF51011">
    <property type="entry name" value="Glycosyl hydrolase domain"/>
    <property type="match status" value="1"/>
</dbReference>
<dbReference type="PANTHER" id="PTHR43651:SF3">
    <property type="entry name" value="1,4-ALPHA-GLUCAN-BRANCHING ENZYME"/>
    <property type="match status" value="1"/>
</dbReference>
<dbReference type="GO" id="GO:0005978">
    <property type="term" value="P:glycogen biosynthetic process"/>
    <property type="evidence" value="ECO:0007669"/>
    <property type="project" value="UniProtKB-UniRule"/>
</dbReference>
<dbReference type="Pfam" id="PF02806">
    <property type="entry name" value="Alpha-amylase_C"/>
    <property type="match status" value="1"/>
</dbReference>
<accession>A0A0W0VAE9</accession>
<dbReference type="CDD" id="cd02855">
    <property type="entry name" value="E_set_GBE_prok_N"/>
    <property type="match status" value="1"/>
</dbReference>
<keyword evidence="9 12" id="KW-0808">Transferase</keyword>
<dbReference type="InterPro" id="IPR013783">
    <property type="entry name" value="Ig-like_fold"/>
</dbReference>
<evidence type="ECO:0000256" key="5">
    <source>
        <dbReference type="ARBA" id="ARBA00005684"/>
    </source>
</evidence>
<dbReference type="GO" id="GO:0003844">
    <property type="term" value="F:1,4-alpha-glucan branching enzyme activity"/>
    <property type="evidence" value="ECO:0007669"/>
    <property type="project" value="UniProtKB-UniRule"/>
</dbReference>
<dbReference type="RefSeq" id="WP_082647159.1">
    <property type="nucleotide sequence ID" value="NZ_CAAAIC010000003.1"/>
</dbReference>
<feature type="domain" description="Glycosyl hydrolase family 13 catalytic" evidence="14">
    <location>
        <begin position="835"/>
        <end position="1204"/>
    </location>
</feature>
<feature type="active site" description="Nucleophile" evidence="12">
    <location>
        <position position="994"/>
    </location>
</feature>
<dbReference type="SUPFAM" id="SSF81296">
    <property type="entry name" value="E set domains"/>
    <property type="match status" value="1"/>
</dbReference>
<keyword evidence="16" id="KW-1185">Reference proteome</keyword>
<dbReference type="InterPro" id="IPR003385">
    <property type="entry name" value="Glyco_hydro_77"/>
</dbReference>
<dbReference type="InterPro" id="IPR017853">
    <property type="entry name" value="GH"/>
</dbReference>
<gene>
    <name evidence="12 15" type="primary">glgB</name>
    <name evidence="15" type="ORF">Ljor_1431</name>
</gene>
<dbReference type="GO" id="GO:0004134">
    <property type="term" value="F:4-alpha-glucanotransferase activity"/>
    <property type="evidence" value="ECO:0007669"/>
    <property type="project" value="UniProtKB-EC"/>
</dbReference>
<dbReference type="FunFam" id="3.20.20.80:FF:000003">
    <property type="entry name" value="1,4-alpha-glucan branching enzyme GlgB"/>
    <property type="match status" value="1"/>
</dbReference>
<evidence type="ECO:0000256" key="9">
    <source>
        <dbReference type="ARBA" id="ARBA00022679"/>
    </source>
</evidence>
<comment type="caution">
    <text evidence="15">The sequence shown here is derived from an EMBL/GenBank/DDBJ whole genome shotgun (WGS) entry which is preliminary data.</text>
</comment>
<dbReference type="Gene3D" id="2.60.40.1180">
    <property type="entry name" value="Golgi alpha-mannosidase II"/>
    <property type="match status" value="1"/>
</dbReference>
<sequence length="1314" mass="152307">MKKDSQQKVEALQQLAEFAGILTSYENAWGETVQAPTNTILAILSALGISIEHDSQASSILEQLQKKARDNKLDEIILLWDGLGKTVPIPLCEDEINQLAHAEILQEDGSSISKLKLSKAKKNQHDQLIRSLVIPKLSWGYHLLKLNLGKREFTSLVLSAPRKMYRPEKFNYEKEYGLFCPIYALHSEHSIGCGDLNDFMQLAKWLNEHQGQLVATTPLFSVFLDEPCEPSPYSPISRLFGNELYLNLRAIADIPEEYQEEIASLNEEPIINYKKTAALKRRIAQQQFKLLLKDPAQKNELKSYLKKRPELKKYALFRAYMEHIGKPWEQWPDQQKNGEISEEDVSTEQYHYHLISQWQFEKQLSELRNNLNKNQQRLYLDLPVGSHGWGFDVWHHQDNYLLKTAVGAPPDPMFLKGQNWQLPPLNPIKLRENRYKQLIQLFDHVMQQVDVLRIDHVMAFNRLYIIPKGFESSEGVYLRYPTDEIYAILAIESHRHKVIVVGENLGSVPPQTNRMMRRHGLMEMHILQYALESKQNPVPKSNNLLASLNTHDMPTFYAFCHELDIKKYQELGLISADYAQAMTKKRRRQLKTLKTTLVNYLPDENNLLKASLSMLAKSQAPLFVINIEDLWEEKQSQNVPTANSEPNWRRKLAYSMEQITQMAEVSNLLYFIGKNQKPIKESPQQASLLSDMDLYLFNEGRHYRLYNHLGAHPGTVDHINGVHFAVWAPNASYVSVIGSFNHWNRDSNPLSSLGNSGVWQGFVPAAQCGDLYKYFIHSERTNFTAEKSDPFAFYHEVPPCTASVVWESKHQWQDDAWLKKRKEKQSLQAPISIYEVHLGSWRRVPEDNNRYLSYREMAPMLADYVQSMGFTHVEFLPVMEHPFYGSWGYQTLSYFAPTARYGTPDDFMFLIDYLHQHEIGVILDWVPSHFPNDEHGLARFDGTHLFEHFDARKGFHPDWKSAIFNYGRNEVQAFLISSALYWLDKFHIDAIRVDAVASMLYLNYSRADGEWLPNQFGGKENLEAIHFLKTLNTVLYGYYPDIQTFAEESTAWSGVSSPVETGGLGFGFKWDMGWMHDTLLYFAKDPIHRRFHQHQLSFRMVYAFTENFTLSLSHDEVVYGKGSLINKMPGDNYQKFANLRLLYGYMFSLPGKKLLFMGCEFAQFSEWSHESSLDWHLLDYPMHQKLQTWVRDLNVLYRNEAALHELDCQREGFEWIDCNDADNSIYSFLRKSINGELLLVLMNCTPVTRTLYRLGVPRAGSWQEIITSNDEKYGGDKWASRECLTTEDMPYHGHPYSLNLIVDGLSLAIYKWLS</sequence>
<evidence type="ECO:0000256" key="7">
    <source>
        <dbReference type="ARBA" id="ARBA00022600"/>
    </source>
</evidence>
<comment type="pathway">
    <text evidence="4 12">Glycan biosynthesis; glycogen biosynthesis.</text>
</comment>
<reference evidence="15 16" key="1">
    <citation type="submission" date="2015-11" db="EMBL/GenBank/DDBJ databases">
        <title>Genomic analysis of 38 Legionella species identifies large and diverse effector repertoires.</title>
        <authorList>
            <person name="Burstein D."/>
            <person name="Amaro F."/>
            <person name="Zusman T."/>
            <person name="Lifshitz Z."/>
            <person name="Cohen O."/>
            <person name="Gilbert J.A."/>
            <person name="Pupko T."/>
            <person name="Shuman H.A."/>
            <person name="Segal G."/>
        </authorList>
    </citation>
    <scope>NUCLEOTIDE SEQUENCE [LARGE SCALE GENOMIC DNA]</scope>
    <source>
        <strain evidence="15 16">BL-540</strain>
    </source>
</reference>
<dbReference type="Pfam" id="PF02446">
    <property type="entry name" value="Glyco_hydro_77"/>
    <property type="match status" value="1"/>
</dbReference>
<dbReference type="NCBIfam" id="NF008967">
    <property type="entry name" value="PRK12313.1"/>
    <property type="match status" value="1"/>
</dbReference>
<evidence type="ECO:0000313" key="16">
    <source>
        <dbReference type="Proteomes" id="UP000055035"/>
    </source>
</evidence>
<dbReference type="SUPFAM" id="SSF51445">
    <property type="entry name" value="(Trans)glycosidases"/>
    <property type="match status" value="2"/>
</dbReference>
<dbReference type="Gene3D" id="3.20.20.80">
    <property type="entry name" value="Glycosidases"/>
    <property type="match status" value="2"/>
</dbReference>
<dbReference type="PANTHER" id="PTHR43651">
    <property type="entry name" value="1,4-ALPHA-GLUCAN-BRANCHING ENZYME"/>
    <property type="match status" value="1"/>
</dbReference>
<keyword evidence="7 12" id="KW-0321">Glycogen metabolism</keyword>
<proteinExistence type="inferred from homology"/>
<keyword evidence="11 12" id="KW-0119">Carbohydrate metabolism</keyword>
<evidence type="ECO:0000256" key="6">
    <source>
        <dbReference type="ARBA" id="ARBA00009000"/>
    </source>
</evidence>
<comment type="similarity">
    <text evidence="5 13">Belongs to the disproportionating enzyme family.</text>
</comment>
<evidence type="ECO:0000256" key="12">
    <source>
        <dbReference type="HAMAP-Rule" id="MF_00685"/>
    </source>
</evidence>
<dbReference type="STRING" id="456.Ljor_1431"/>
<dbReference type="EC" id="2.4.1.18" evidence="12"/>
<dbReference type="NCBIfam" id="NF003811">
    <property type="entry name" value="PRK05402.1"/>
    <property type="match status" value="1"/>
</dbReference>
<dbReference type="InterPro" id="IPR006047">
    <property type="entry name" value="GH13_cat_dom"/>
</dbReference>
<comment type="subunit">
    <text evidence="12">Monomer.</text>
</comment>
<evidence type="ECO:0000259" key="14">
    <source>
        <dbReference type="SMART" id="SM00642"/>
    </source>
</evidence>
<dbReference type="UniPathway" id="UPA00164"/>
<dbReference type="GO" id="GO:0043169">
    <property type="term" value="F:cation binding"/>
    <property type="evidence" value="ECO:0007669"/>
    <property type="project" value="InterPro"/>
</dbReference>
<evidence type="ECO:0000256" key="8">
    <source>
        <dbReference type="ARBA" id="ARBA00022676"/>
    </source>
</evidence>
<dbReference type="EMBL" id="LNYJ01000011">
    <property type="protein sequence ID" value="KTD17125.1"/>
    <property type="molecule type" value="Genomic_DNA"/>
</dbReference>
<keyword evidence="10 12" id="KW-0320">Glycogen biosynthesis</keyword>
<dbReference type="Pfam" id="PF02922">
    <property type="entry name" value="CBM_48"/>
    <property type="match status" value="1"/>
</dbReference>
<comment type="catalytic activity">
    <reaction evidence="1 13">
        <text>Transfers a segment of a (1-&gt;4)-alpha-D-glucan to a new position in an acceptor, which may be glucose or a (1-&gt;4)-alpha-D-glucan.</text>
        <dbReference type="EC" id="2.4.1.25"/>
    </reaction>
</comment>
<evidence type="ECO:0000256" key="4">
    <source>
        <dbReference type="ARBA" id="ARBA00004964"/>
    </source>
</evidence>
<evidence type="ECO:0000256" key="1">
    <source>
        <dbReference type="ARBA" id="ARBA00000439"/>
    </source>
</evidence>
<name>A0A0W0VAE9_9GAMM</name>
<evidence type="ECO:0000313" key="15">
    <source>
        <dbReference type="EMBL" id="KTD17125.1"/>
    </source>
</evidence>